<dbReference type="OrthoDB" id="661657at2"/>
<accession>A0A1V9G0L7</accession>
<name>A0A1V9G0L7_9BACT</name>
<evidence type="ECO:0000313" key="1">
    <source>
        <dbReference type="EMBL" id="OQP64117.1"/>
    </source>
</evidence>
<protein>
    <submittedName>
        <fullName evidence="1">Uncharacterized protein</fullName>
    </submittedName>
</protein>
<dbReference type="RefSeq" id="WP_081147299.1">
    <property type="nucleotide sequence ID" value="NZ_LVYD01000043.1"/>
</dbReference>
<dbReference type="AlphaFoldDB" id="A0A1V9G0L7"/>
<reference evidence="1 2" key="1">
    <citation type="submission" date="2016-03" db="EMBL/GenBank/DDBJ databases">
        <title>Niastella vici sp. nov., isolated from farmland soil.</title>
        <authorList>
            <person name="Chen L."/>
            <person name="Wang D."/>
            <person name="Yang S."/>
            <person name="Wang G."/>
        </authorList>
    </citation>
    <scope>NUCLEOTIDE SEQUENCE [LARGE SCALE GENOMIC DNA]</scope>
    <source>
        <strain evidence="1 2">DJ57</strain>
    </source>
</reference>
<proteinExistence type="predicted"/>
<comment type="caution">
    <text evidence="1">The sequence shown here is derived from an EMBL/GenBank/DDBJ whole genome shotgun (WGS) entry which is preliminary data.</text>
</comment>
<sequence>MNTPLINKSLSLTRFFVFLLLLANIGCQKELSKDTLGSGGTGGGGGTSSGSAQFSLVPSGSNCSDAVVSGNFEAGTALGSDAILTVTVNVTKTGDWTYTTSLVNGFVFAGAGNFTATGNQVITLQAGGTPVTAGNSNFKLNFGSAACLFSVTVAAAGSGGTTSEYYYKATIDGVNYSQGVTSTNDYEPGRGLGGVDDVAFGAGINYTNPPLPAGKTEFGIDRAFMHHYTTATQAQFKAFFAAGDYAYSALSNDQVDNGIRIYWTDTKGEVWDSRDKTDQTSATFKIISAQDFTDIGGDYNVKVKVQFNCKLYNSAGASKTLTNGEAVVVFGML</sequence>
<organism evidence="1 2">
    <name type="scientific">Niastella vici</name>
    <dbReference type="NCBI Taxonomy" id="1703345"/>
    <lineage>
        <taxon>Bacteria</taxon>
        <taxon>Pseudomonadati</taxon>
        <taxon>Bacteroidota</taxon>
        <taxon>Chitinophagia</taxon>
        <taxon>Chitinophagales</taxon>
        <taxon>Chitinophagaceae</taxon>
        <taxon>Niastella</taxon>
    </lineage>
</organism>
<dbReference type="Proteomes" id="UP000192796">
    <property type="component" value="Unassembled WGS sequence"/>
</dbReference>
<evidence type="ECO:0000313" key="2">
    <source>
        <dbReference type="Proteomes" id="UP000192796"/>
    </source>
</evidence>
<gene>
    <name evidence="1" type="ORF">A3860_22185</name>
</gene>
<dbReference type="EMBL" id="LVYD01000043">
    <property type="protein sequence ID" value="OQP64117.1"/>
    <property type="molecule type" value="Genomic_DNA"/>
</dbReference>
<keyword evidence="2" id="KW-1185">Reference proteome</keyword>